<proteinExistence type="inferred from homology"/>
<comment type="pathway">
    <text evidence="3">Secondary metabolite biosynthesis; terpenoid biosynthesis.</text>
</comment>
<dbReference type="SUPFAM" id="SSF48264">
    <property type="entry name" value="Cytochrome P450"/>
    <property type="match status" value="1"/>
</dbReference>
<dbReference type="PRINTS" id="PR00463">
    <property type="entry name" value="EP450I"/>
</dbReference>
<dbReference type="GO" id="GO:0004497">
    <property type="term" value="F:monooxygenase activity"/>
    <property type="evidence" value="ECO:0007669"/>
    <property type="project" value="UniProtKB-KW"/>
</dbReference>
<evidence type="ECO:0000256" key="6">
    <source>
        <dbReference type="ARBA" id="ARBA00022692"/>
    </source>
</evidence>
<keyword evidence="9" id="KW-0560">Oxidoreductase</keyword>
<dbReference type="PANTHER" id="PTHR24305:SF166">
    <property type="entry name" value="CYTOCHROME P450 12A4, MITOCHONDRIAL-RELATED"/>
    <property type="match status" value="1"/>
</dbReference>
<comment type="similarity">
    <text evidence="4">Belongs to the cytochrome P450 family.</text>
</comment>
<evidence type="ECO:0000313" key="15">
    <source>
        <dbReference type="Proteomes" id="UP001140091"/>
    </source>
</evidence>
<evidence type="ECO:0000313" key="14">
    <source>
        <dbReference type="EMBL" id="KAJ2933313.1"/>
    </source>
</evidence>
<keyword evidence="8 13" id="KW-1133">Transmembrane helix</keyword>
<keyword evidence="10" id="KW-0408">Iron</keyword>
<keyword evidence="12 13" id="KW-0472">Membrane</keyword>
<keyword evidence="6 13" id="KW-0812">Transmembrane</keyword>
<evidence type="ECO:0000256" key="3">
    <source>
        <dbReference type="ARBA" id="ARBA00004721"/>
    </source>
</evidence>
<evidence type="ECO:0000256" key="11">
    <source>
        <dbReference type="ARBA" id="ARBA00023033"/>
    </source>
</evidence>
<reference evidence="14" key="1">
    <citation type="submission" date="2022-06" db="EMBL/GenBank/DDBJ databases">
        <title>Genome Sequence of Candolleomyces eurysporus.</title>
        <authorList>
            <person name="Buettner E."/>
        </authorList>
    </citation>
    <scope>NUCLEOTIDE SEQUENCE</scope>
    <source>
        <strain evidence="14">VTCC 930004</strain>
    </source>
</reference>
<sequence length="527" mass="58823">MATSLTASGDQNLLLLAAVPVLTAALWYSLRKSKFDVDSIRGPPSDSWWYGNVYHLLGAPLGELEREWQSQYGDIVRLQGSFANPVLLVMDPKAIQYIFQNSVDNFHLDRERNFFSEVLLGNALPVIDGEKHKRQRKILLPGFSAAEVKSHLGIFTIDAAKLVEKWKKSIDSTSQPSAVINTTSDMTKATLDAIGIVAFDYSFNALDDSNNELTQAYQDILFTLFGKPRPQDELALGILRFIPENLVRRLLASGPIPKLRRAQAATKLADGLIARSLRDKQIQASVEHDKSKKDILSLISRAYTSDNEKMRLSDSEMVSTMKTMILAGNDTTSTSLTWALYELAKAPALQAELRREIHEMNTWEPTFKELESMTLLNAIIMETLRMQPSLGTVYRQLACDEVIPLSTPIKTSDGRSLHELPVPKNTKFLVSIESYNRHPDIWGADAGEFNPKRWLDANGKLGMNGYSDIVLEIQAFLFQIIGHLEFAPSAGSEKIVRMGGAILTPIVPDEFSKGAQMPLTMKYAKFE</sequence>
<evidence type="ECO:0000256" key="5">
    <source>
        <dbReference type="ARBA" id="ARBA00022617"/>
    </source>
</evidence>
<dbReference type="Pfam" id="PF00067">
    <property type="entry name" value="p450"/>
    <property type="match status" value="1"/>
</dbReference>
<evidence type="ECO:0000256" key="8">
    <source>
        <dbReference type="ARBA" id="ARBA00022989"/>
    </source>
</evidence>
<keyword evidence="5" id="KW-0349">Heme</keyword>
<name>A0A9W8JGV9_9AGAR</name>
<evidence type="ECO:0000256" key="12">
    <source>
        <dbReference type="ARBA" id="ARBA00023136"/>
    </source>
</evidence>
<dbReference type="InterPro" id="IPR036396">
    <property type="entry name" value="Cyt_P450_sf"/>
</dbReference>
<evidence type="ECO:0008006" key="16">
    <source>
        <dbReference type="Google" id="ProtNLM"/>
    </source>
</evidence>
<gene>
    <name evidence="14" type="ORF">H1R20_g3782</name>
</gene>
<protein>
    <recommendedName>
        <fullName evidence="16">Cytochrome P450</fullName>
    </recommendedName>
</protein>
<evidence type="ECO:0000256" key="9">
    <source>
        <dbReference type="ARBA" id="ARBA00023002"/>
    </source>
</evidence>
<evidence type="ECO:0000256" key="7">
    <source>
        <dbReference type="ARBA" id="ARBA00022723"/>
    </source>
</evidence>
<dbReference type="Proteomes" id="UP001140091">
    <property type="component" value="Unassembled WGS sequence"/>
</dbReference>
<feature type="non-terminal residue" evidence="14">
    <location>
        <position position="1"/>
    </location>
</feature>
<evidence type="ECO:0000256" key="2">
    <source>
        <dbReference type="ARBA" id="ARBA00004370"/>
    </source>
</evidence>
<comment type="caution">
    <text evidence="14">The sequence shown here is derived from an EMBL/GenBank/DDBJ whole genome shotgun (WGS) entry which is preliminary data.</text>
</comment>
<dbReference type="Gene3D" id="1.10.630.10">
    <property type="entry name" value="Cytochrome P450"/>
    <property type="match status" value="1"/>
</dbReference>
<dbReference type="InterPro" id="IPR002401">
    <property type="entry name" value="Cyt_P450_E_grp-I"/>
</dbReference>
<dbReference type="GO" id="GO:0005506">
    <property type="term" value="F:iron ion binding"/>
    <property type="evidence" value="ECO:0007669"/>
    <property type="project" value="InterPro"/>
</dbReference>
<dbReference type="InterPro" id="IPR050121">
    <property type="entry name" value="Cytochrome_P450_monoxygenase"/>
</dbReference>
<accession>A0A9W8JGV9</accession>
<dbReference type="AlphaFoldDB" id="A0A9W8JGV9"/>
<dbReference type="OrthoDB" id="1470350at2759"/>
<evidence type="ECO:0000256" key="13">
    <source>
        <dbReference type="SAM" id="Phobius"/>
    </source>
</evidence>
<keyword evidence="7" id="KW-0479">Metal-binding</keyword>
<evidence type="ECO:0000256" key="1">
    <source>
        <dbReference type="ARBA" id="ARBA00001971"/>
    </source>
</evidence>
<comment type="subcellular location">
    <subcellularLocation>
        <location evidence="2">Membrane</location>
    </subcellularLocation>
</comment>
<dbReference type="GO" id="GO:0016020">
    <property type="term" value="C:membrane"/>
    <property type="evidence" value="ECO:0007669"/>
    <property type="project" value="UniProtKB-SubCell"/>
</dbReference>
<organism evidence="14 15">
    <name type="scientific">Candolleomyces eurysporus</name>
    <dbReference type="NCBI Taxonomy" id="2828524"/>
    <lineage>
        <taxon>Eukaryota</taxon>
        <taxon>Fungi</taxon>
        <taxon>Dikarya</taxon>
        <taxon>Basidiomycota</taxon>
        <taxon>Agaricomycotina</taxon>
        <taxon>Agaricomycetes</taxon>
        <taxon>Agaricomycetidae</taxon>
        <taxon>Agaricales</taxon>
        <taxon>Agaricineae</taxon>
        <taxon>Psathyrellaceae</taxon>
        <taxon>Candolleomyces</taxon>
    </lineage>
</organism>
<comment type="cofactor">
    <cofactor evidence="1">
        <name>heme</name>
        <dbReference type="ChEBI" id="CHEBI:30413"/>
    </cofactor>
</comment>
<keyword evidence="11" id="KW-0503">Monooxygenase</keyword>
<dbReference type="EMBL" id="JANBPK010000747">
    <property type="protein sequence ID" value="KAJ2933313.1"/>
    <property type="molecule type" value="Genomic_DNA"/>
</dbReference>
<evidence type="ECO:0000256" key="10">
    <source>
        <dbReference type="ARBA" id="ARBA00023004"/>
    </source>
</evidence>
<keyword evidence="15" id="KW-1185">Reference proteome</keyword>
<dbReference type="InterPro" id="IPR001128">
    <property type="entry name" value="Cyt_P450"/>
</dbReference>
<evidence type="ECO:0000256" key="4">
    <source>
        <dbReference type="ARBA" id="ARBA00010617"/>
    </source>
</evidence>
<dbReference type="PANTHER" id="PTHR24305">
    <property type="entry name" value="CYTOCHROME P450"/>
    <property type="match status" value="1"/>
</dbReference>
<dbReference type="GO" id="GO:0020037">
    <property type="term" value="F:heme binding"/>
    <property type="evidence" value="ECO:0007669"/>
    <property type="project" value="InterPro"/>
</dbReference>
<feature type="transmembrane region" description="Helical" evidence="13">
    <location>
        <begin position="12"/>
        <end position="30"/>
    </location>
</feature>
<dbReference type="GO" id="GO:0016705">
    <property type="term" value="F:oxidoreductase activity, acting on paired donors, with incorporation or reduction of molecular oxygen"/>
    <property type="evidence" value="ECO:0007669"/>
    <property type="project" value="InterPro"/>
</dbReference>
<dbReference type="PRINTS" id="PR00385">
    <property type="entry name" value="P450"/>
</dbReference>